<name>A0ABS2XQZ9_POLSP</name>
<comment type="similarity">
    <text evidence="1">Belongs to the immunoglobulin superfamily. BTN/MOG family.</text>
</comment>
<dbReference type="Gene3D" id="2.60.120.920">
    <property type="match status" value="1"/>
</dbReference>
<dbReference type="PROSITE" id="PS50188">
    <property type="entry name" value="B302_SPRY"/>
    <property type="match status" value="1"/>
</dbReference>
<keyword evidence="2" id="KW-0812">Transmembrane</keyword>
<evidence type="ECO:0000256" key="1">
    <source>
        <dbReference type="ARBA" id="ARBA00007591"/>
    </source>
</evidence>
<evidence type="ECO:0000259" key="3">
    <source>
        <dbReference type="PROSITE" id="PS50188"/>
    </source>
</evidence>
<dbReference type="InterPro" id="IPR036179">
    <property type="entry name" value="Ig-like_dom_sf"/>
</dbReference>
<dbReference type="PROSITE" id="PS50835">
    <property type="entry name" value="IG_LIKE"/>
    <property type="match status" value="1"/>
</dbReference>
<organism evidence="5 6">
    <name type="scientific">Polyodon spathula</name>
    <name type="common">North American paddlefish</name>
    <name type="synonym">Squalus spathula</name>
    <dbReference type="NCBI Taxonomy" id="7913"/>
    <lineage>
        <taxon>Eukaryota</taxon>
        <taxon>Metazoa</taxon>
        <taxon>Chordata</taxon>
        <taxon>Craniata</taxon>
        <taxon>Vertebrata</taxon>
        <taxon>Euteleostomi</taxon>
        <taxon>Actinopterygii</taxon>
        <taxon>Chondrostei</taxon>
        <taxon>Acipenseriformes</taxon>
        <taxon>Polyodontidae</taxon>
        <taxon>Polyodon</taxon>
    </lineage>
</organism>
<dbReference type="Gene3D" id="2.60.40.10">
    <property type="entry name" value="Immunoglobulins"/>
    <property type="match status" value="1"/>
</dbReference>
<keyword evidence="2" id="KW-1133">Transmembrane helix</keyword>
<dbReference type="SMART" id="SM00408">
    <property type="entry name" value="IGc2"/>
    <property type="match status" value="1"/>
</dbReference>
<dbReference type="InterPro" id="IPR003598">
    <property type="entry name" value="Ig_sub2"/>
</dbReference>
<accession>A0ABS2XQZ9</accession>
<dbReference type="InterPro" id="IPR050143">
    <property type="entry name" value="TRIM/RBCC"/>
</dbReference>
<dbReference type="InterPro" id="IPR013106">
    <property type="entry name" value="Ig_V-set"/>
</dbReference>
<reference evidence="5" key="1">
    <citation type="journal article" date="2021" name="Cell">
        <title>Tracing the genetic footprints of vertebrate landing in non-teleost ray-finned fishes.</title>
        <authorList>
            <person name="Bi X."/>
            <person name="Wang K."/>
            <person name="Yang L."/>
            <person name="Pan H."/>
            <person name="Jiang H."/>
            <person name="Wei Q."/>
            <person name="Fang M."/>
            <person name="Yu H."/>
            <person name="Zhu C."/>
            <person name="Cai Y."/>
            <person name="He Y."/>
            <person name="Gan X."/>
            <person name="Zeng H."/>
            <person name="Yu D."/>
            <person name="Zhu Y."/>
            <person name="Jiang H."/>
            <person name="Qiu Q."/>
            <person name="Yang H."/>
            <person name="Zhang Y.E."/>
            <person name="Wang W."/>
            <person name="Zhu M."/>
            <person name="He S."/>
            <person name="Zhang G."/>
        </authorList>
    </citation>
    <scope>NUCLEOTIDE SEQUENCE</scope>
    <source>
        <strain evidence="5">Pddl_001</strain>
    </source>
</reference>
<dbReference type="Proteomes" id="UP001166093">
    <property type="component" value="Unassembled WGS sequence"/>
</dbReference>
<keyword evidence="2" id="KW-0472">Membrane</keyword>
<dbReference type="PANTHER" id="PTHR24103">
    <property type="entry name" value="E3 UBIQUITIN-PROTEIN LIGASE TRIM"/>
    <property type="match status" value="1"/>
</dbReference>
<gene>
    <name evidence="5" type="primary">Btn2a2</name>
    <name evidence="5" type="ORF">GTO93_0004674</name>
</gene>
<dbReference type="SUPFAM" id="SSF48726">
    <property type="entry name" value="Immunoglobulin"/>
    <property type="match status" value="1"/>
</dbReference>
<protein>
    <submittedName>
        <fullName evidence="5">BT2A2 protein</fullName>
    </submittedName>
</protein>
<dbReference type="Pfam" id="PF07686">
    <property type="entry name" value="V-set"/>
    <property type="match status" value="1"/>
</dbReference>
<dbReference type="SMART" id="SM00409">
    <property type="entry name" value="IG"/>
    <property type="match status" value="1"/>
</dbReference>
<proteinExistence type="inferred from homology"/>
<dbReference type="InterPro" id="IPR043136">
    <property type="entry name" value="B30.2/SPRY_sf"/>
</dbReference>
<feature type="transmembrane region" description="Helical" evidence="2">
    <location>
        <begin position="236"/>
        <end position="256"/>
    </location>
</feature>
<evidence type="ECO:0000256" key="2">
    <source>
        <dbReference type="SAM" id="Phobius"/>
    </source>
</evidence>
<feature type="non-terminal residue" evidence="5">
    <location>
        <position position="460"/>
    </location>
</feature>
<dbReference type="SMART" id="SM00589">
    <property type="entry name" value="PRY"/>
    <property type="match status" value="1"/>
</dbReference>
<dbReference type="SUPFAM" id="SSF49899">
    <property type="entry name" value="Concanavalin A-like lectins/glucanases"/>
    <property type="match status" value="1"/>
</dbReference>
<dbReference type="InterPro" id="IPR003879">
    <property type="entry name" value="Butyrophylin_SPRY"/>
</dbReference>
<keyword evidence="6" id="KW-1185">Reference proteome</keyword>
<evidence type="ECO:0000313" key="6">
    <source>
        <dbReference type="Proteomes" id="UP001166093"/>
    </source>
</evidence>
<dbReference type="InterPro" id="IPR006574">
    <property type="entry name" value="PRY"/>
</dbReference>
<dbReference type="SMART" id="SM00449">
    <property type="entry name" value="SPRY"/>
    <property type="match status" value="1"/>
</dbReference>
<dbReference type="Pfam" id="PF00622">
    <property type="entry name" value="SPRY"/>
    <property type="match status" value="1"/>
</dbReference>
<feature type="domain" description="B30.2/SPRY" evidence="3">
    <location>
        <begin position="276"/>
        <end position="460"/>
    </location>
</feature>
<evidence type="ECO:0000259" key="4">
    <source>
        <dbReference type="PROSITE" id="PS50835"/>
    </source>
</evidence>
<dbReference type="InterPro" id="IPR013783">
    <property type="entry name" value="Ig-like_fold"/>
</dbReference>
<feature type="transmembrane region" description="Helical" evidence="2">
    <location>
        <begin position="200"/>
        <end position="221"/>
    </location>
</feature>
<feature type="non-terminal residue" evidence="5">
    <location>
        <position position="1"/>
    </location>
</feature>
<dbReference type="InterPro" id="IPR007110">
    <property type="entry name" value="Ig-like_dom"/>
</dbReference>
<dbReference type="PRINTS" id="PR01407">
    <property type="entry name" value="BUTYPHLNCDUF"/>
</dbReference>
<dbReference type="InterPro" id="IPR013320">
    <property type="entry name" value="ConA-like_dom_sf"/>
</dbReference>
<dbReference type="SMART" id="SM00406">
    <property type="entry name" value="IGv"/>
    <property type="match status" value="1"/>
</dbReference>
<comment type="caution">
    <text evidence="5">The sequence shown here is derived from an EMBL/GenBank/DDBJ whole genome shotgun (WGS) entry which is preliminary data.</text>
</comment>
<dbReference type="InterPro" id="IPR003599">
    <property type="entry name" value="Ig_sub"/>
</dbReference>
<sequence length="460" mass="51901">EPVSARVGSSVLLPCRISTGVSAVDMDVRWMRNGDEIVHVYATRADLEGRQSPRFKGRTHLDREPLGSGNVSLQLNDVRVSDEGSYQCYVVSKSWFADSTMKLKVSVMLKLYNALVRPHLEYCVQFWSPRYKKDIAALERVQRRATRIIPGLKGMSYADRLKELNLFSLEQRRLRGDLIQAFKILKVKVKASRKMPLRESFLCVLLSFLCVVLSVICFSVIRKHVDEEDSEISKQWAVSGGSILAAVMAIAALCYSTRKPTKDSLKGENERLRKEHFKEYSRGLENKIKVLQEVNVTPDPDTASPSLTVSEDGSLVRFTGERAQEWPSVLGREGFTSGRHYWQVEVGVKGNWILGVSTHPHEKSIPEKPEEGYWLMRLVKGKTCTAVSQSGDQILQLEKGCQVWGVCLDYEGGRLSFYNAETRFHIYTLEGPFPGQVYPIFSPGSHDKGPLIINVKVKNV</sequence>
<dbReference type="InterPro" id="IPR003877">
    <property type="entry name" value="SPRY_dom"/>
</dbReference>
<dbReference type="InterPro" id="IPR001870">
    <property type="entry name" value="B30.2/SPRY"/>
</dbReference>
<evidence type="ECO:0000313" key="5">
    <source>
        <dbReference type="EMBL" id="MBN3276781.1"/>
    </source>
</evidence>
<dbReference type="EMBL" id="JAAWVQ010062606">
    <property type="protein sequence ID" value="MBN3276781.1"/>
    <property type="molecule type" value="Genomic_DNA"/>
</dbReference>
<feature type="domain" description="Ig-like" evidence="4">
    <location>
        <begin position="1"/>
        <end position="106"/>
    </location>
</feature>